<comment type="similarity">
    <text evidence="5">Belongs to the rubredoxin family.</text>
</comment>
<keyword evidence="9" id="KW-0479">Metal-binding</keyword>
<dbReference type="SUPFAM" id="SSF57802">
    <property type="entry name" value="Rubredoxin-like"/>
    <property type="match status" value="1"/>
</dbReference>
<reference evidence="14 15" key="1">
    <citation type="submission" date="2018-11" db="EMBL/GenBank/DDBJ databases">
        <title>The genome of Variovorax sp T529.</title>
        <authorList>
            <person name="Gao J."/>
        </authorList>
    </citation>
    <scope>NUCLEOTIDE SEQUENCE [LARGE SCALE GENOMIC DNA]</scope>
    <source>
        <strain evidence="14 15">T529</strain>
    </source>
</reference>
<dbReference type="PANTHER" id="PTHR43429">
    <property type="entry name" value="PYRIDINE NUCLEOTIDE-DISULFIDE OXIDOREDUCTASE DOMAIN-CONTAINING"/>
    <property type="match status" value="1"/>
</dbReference>
<evidence type="ECO:0000256" key="6">
    <source>
        <dbReference type="ARBA" id="ARBA00006442"/>
    </source>
</evidence>
<feature type="domain" description="Rubredoxin-like" evidence="13">
    <location>
        <begin position="17"/>
        <end position="68"/>
    </location>
</feature>
<dbReference type="InterPro" id="IPR036188">
    <property type="entry name" value="FAD/NAD-bd_sf"/>
</dbReference>
<dbReference type="PRINTS" id="PR00163">
    <property type="entry name" value="RUBREDOXIN"/>
</dbReference>
<dbReference type="CDD" id="cd00730">
    <property type="entry name" value="rubredoxin"/>
    <property type="match status" value="1"/>
</dbReference>
<dbReference type="InterPro" id="IPR018527">
    <property type="entry name" value="Rubredoxin_Fe_BS"/>
</dbReference>
<dbReference type="GO" id="GO:0016491">
    <property type="term" value="F:oxidoreductase activity"/>
    <property type="evidence" value="ECO:0007669"/>
    <property type="project" value="InterPro"/>
</dbReference>
<comment type="function">
    <text evidence="3">Involved in the hydrocarbon hydroxylating system, which transfers electrons from NADH to rubredoxin reductase and then through rubredoxin to alkane 1 monooxygenase.</text>
</comment>
<dbReference type="PROSITE" id="PS50903">
    <property type="entry name" value="RUBREDOXIN_LIKE"/>
    <property type="match status" value="1"/>
</dbReference>
<dbReference type="PANTHER" id="PTHR43429:SF3">
    <property type="entry name" value="NITRITE REDUCTASE [NAD(P)H]"/>
    <property type="match status" value="1"/>
</dbReference>
<sequence>MSAAALVVRGADAAAVFRQYICRACGLIYDEATGDPDSGLVPGTRFEDIPDDWSCPLCGVGKADFEIYVPQARAAQAGSPSHTGHGRREEPGVVIVGAGAAGWQMARVLRERDANVPITLVTNCSGDVYDKPILSVALARAISLAALVKETGAQAAARLKVRLMPETHAISVCAGTNALRTTRGSVRYKSLVLAHGAVPRPDPGLPADLCWAINDLRCYARFRQAVDASGRARRIIVVGAGLVGCELANDLALAGHAVILLDVADRPLANLLPAQSSQDLLDAWAPLAIQFMGNTQVKQVKRTDLGMTVKTDRDLVLNGDHVLAATGLQTPDRLARSAGLAWNNGISVSADALRTSVPNIYALGDCISIDGQATRFIEPIARQAQVIAAHLTGCAPPTYTHVRPLVRVKTGSRRFTV</sequence>
<comment type="cofactor">
    <cofactor evidence="1">
        <name>Fe(3+)</name>
        <dbReference type="ChEBI" id="CHEBI:29034"/>
    </cofactor>
</comment>
<dbReference type="Gene3D" id="2.20.28.10">
    <property type="match status" value="1"/>
</dbReference>
<dbReference type="SUPFAM" id="SSF51905">
    <property type="entry name" value="FAD/NAD(P)-binding domain"/>
    <property type="match status" value="1"/>
</dbReference>
<comment type="cofactor">
    <cofactor evidence="2">
        <name>FAD</name>
        <dbReference type="ChEBI" id="CHEBI:57692"/>
    </cofactor>
</comment>
<evidence type="ECO:0000313" key="15">
    <source>
        <dbReference type="Proteomes" id="UP000271590"/>
    </source>
</evidence>
<dbReference type="InterPro" id="IPR023753">
    <property type="entry name" value="FAD/NAD-binding_dom"/>
</dbReference>
<evidence type="ECO:0000256" key="2">
    <source>
        <dbReference type="ARBA" id="ARBA00001974"/>
    </source>
</evidence>
<dbReference type="FunFam" id="2.20.28.10:FF:000001">
    <property type="entry name" value="Rubredoxin"/>
    <property type="match status" value="1"/>
</dbReference>
<keyword evidence="7" id="KW-0813">Transport</keyword>
<dbReference type="PROSITE" id="PS00202">
    <property type="entry name" value="RUBREDOXIN"/>
    <property type="match status" value="1"/>
</dbReference>
<dbReference type="InterPro" id="IPR024934">
    <property type="entry name" value="Rubredoxin-like_dom"/>
</dbReference>
<dbReference type="EMBL" id="RQXU01000003">
    <property type="protein sequence ID" value="RRH90366.1"/>
    <property type="molecule type" value="Genomic_DNA"/>
</dbReference>
<evidence type="ECO:0000256" key="12">
    <source>
        <dbReference type="ARBA" id="ARBA00023004"/>
    </source>
</evidence>
<evidence type="ECO:0000313" key="14">
    <source>
        <dbReference type="EMBL" id="RRH90366.1"/>
    </source>
</evidence>
<comment type="caution">
    <text evidence="14">The sequence shown here is derived from an EMBL/GenBank/DDBJ whole genome shotgun (WGS) entry which is preliminary data.</text>
</comment>
<proteinExistence type="inferred from homology"/>
<gene>
    <name evidence="14" type="ORF">EH244_06340</name>
</gene>
<dbReference type="Gene3D" id="3.50.50.60">
    <property type="entry name" value="FAD/NAD(P)-binding domain"/>
    <property type="match status" value="2"/>
</dbReference>
<evidence type="ECO:0000256" key="8">
    <source>
        <dbReference type="ARBA" id="ARBA00022630"/>
    </source>
</evidence>
<evidence type="ECO:0000256" key="11">
    <source>
        <dbReference type="ARBA" id="ARBA00022982"/>
    </source>
</evidence>
<dbReference type="AlphaFoldDB" id="A0A3P3EWE2"/>
<keyword evidence="8" id="KW-0285">Flavoprotein</keyword>
<evidence type="ECO:0000256" key="5">
    <source>
        <dbReference type="ARBA" id="ARBA00005337"/>
    </source>
</evidence>
<comment type="similarity">
    <text evidence="6">Belongs to the FAD-dependent oxidoreductase family.</text>
</comment>
<dbReference type="Proteomes" id="UP000271590">
    <property type="component" value="Unassembled WGS sequence"/>
</dbReference>
<keyword evidence="10" id="KW-0274">FAD</keyword>
<dbReference type="RefSeq" id="WP_124957593.1">
    <property type="nucleotide sequence ID" value="NZ_CBFHCE010000002.1"/>
</dbReference>
<comment type="pathway">
    <text evidence="4">Hydrocarbon metabolism; alkane degradation.</text>
</comment>
<evidence type="ECO:0000256" key="9">
    <source>
        <dbReference type="ARBA" id="ARBA00022723"/>
    </source>
</evidence>
<evidence type="ECO:0000256" key="4">
    <source>
        <dbReference type="ARBA" id="ARBA00004933"/>
    </source>
</evidence>
<protein>
    <submittedName>
        <fullName evidence="14">Rubredoxin</fullName>
    </submittedName>
</protein>
<evidence type="ECO:0000256" key="7">
    <source>
        <dbReference type="ARBA" id="ARBA00022448"/>
    </source>
</evidence>
<organism evidence="14 15">
    <name type="scientific">Variovorax beijingensis</name>
    <dbReference type="NCBI Taxonomy" id="2496117"/>
    <lineage>
        <taxon>Bacteria</taxon>
        <taxon>Pseudomonadati</taxon>
        <taxon>Pseudomonadota</taxon>
        <taxon>Betaproteobacteria</taxon>
        <taxon>Burkholderiales</taxon>
        <taxon>Comamonadaceae</taxon>
        <taxon>Variovorax</taxon>
    </lineage>
</organism>
<dbReference type="GO" id="GO:0005506">
    <property type="term" value="F:iron ion binding"/>
    <property type="evidence" value="ECO:0007669"/>
    <property type="project" value="InterPro"/>
</dbReference>
<accession>A0A3P3EWE2</accession>
<dbReference type="PRINTS" id="PR00368">
    <property type="entry name" value="FADPNR"/>
</dbReference>
<keyword evidence="12" id="KW-0408">Iron</keyword>
<name>A0A3P3EWE2_9BURK</name>
<evidence type="ECO:0000256" key="3">
    <source>
        <dbReference type="ARBA" id="ARBA00002792"/>
    </source>
</evidence>
<evidence type="ECO:0000256" key="1">
    <source>
        <dbReference type="ARBA" id="ARBA00001965"/>
    </source>
</evidence>
<evidence type="ECO:0000256" key="10">
    <source>
        <dbReference type="ARBA" id="ARBA00022827"/>
    </source>
</evidence>
<keyword evidence="11" id="KW-0249">Electron transport</keyword>
<dbReference type="Pfam" id="PF00301">
    <property type="entry name" value="Rubredoxin"/>
    <property type="match status" value="1"/>
</dbReference>
<evidence type="ECO:0000259" key="13">
    <source>
        <dbReference type="PROSITE" id="PS50903"/>
    </source>
</evidence>
<dbReference type="Pfam" id="PF07992">
    <property type="entry name" value="Pyr_redox_2"/>
    <property type="match status" value="1"/>
</dbReference>
<dbReference type="PRINTS" id="PR00411">
    <property type="entry name" value="PNDRDTASEI"/>
</dbReference>
<dbReference type="InterPro" id="IPR050260">
    <property type="entry name" value="FAD-bd_OxRdtase"/>
</dbReference>
<dbReference type="InterPro" id="IPR024935">
    <property type="entry name" value="Rubredoxin_dom"/>
</dbReference>